<dbReference type="Proteomes" id="UP000199652">
    <property type="component" value="Unassembled WGS sequence"/>
</dbReference>
<feature type="domain" description="GGDEF" evidence="1">
    <location>
        <begin position="200"/>
        <end position="333"/>
    </location>
</feature>
<dbReference type="InterPro" id="IPR029787">
    <property type="entry name" value="Nucleotide_cyclase"/>
</dbReference>
<dbReference type="OrthoDB" id="9804955at2"/>
<dbReference type="AlphaFoldDB" id="A0A1H3FA89"/>
<dbReference type="SUPFAM" id="SSF55781">
    <property type="entry name" value="GAF domain-like"/>
    <property type="match status" value="1"/>
</dbReference>
<dbReference type="Gene3D" id="3.30.70.270">
    <property type="match status" value="1"/>
</dbReference>
<dbReference type="STRING" id="1528.SAMN04488579_10974"/>
<dbReference type="InterPro" id="IPR043128">
    <property type="entry name" value="Rev_trsase/Diguanyl_cyclase"/>
</dbReference>
<name>A0A1H3FA89_EUBBA</name>
<dbReference type="RefSeq" id="WP_090244929.1">
    <property type="nucleotide sequence ID" value="NZ_FNOU01000009.1"/>
</dbReference>
<organism evidence="2 3">
    <name type="scientific">Eubacterium barkeri</name>
    <name type="common">Clostridium barkeri</name>
    <dbReference type="NCBI Taxonomy" id="1528"/>
    <lineage>
        <taxon>Bacteria</taxon>
        <taxon>Bacillati</taxon>
        <taxon>Bacillota</taxon>
        <taxon>Clostridia</taxon>
        <taxon>Eubacteriales</taxon>
        <taxon>Eubacteriaceae</taxon>
        <taxon>Eubacterium</taxon>
    </lineage>
</organism>
<dbReference type="InterPro" id="IPR003018">
    <property type="entry name" value="GAF"/>
</dbReference>
<accession>A0A1H3FA89</accession>
<gene>
    <name evidence="2" type="ORF">SAMN04488579_10974</name>
</gene>
<sequence>MSAHQHYFLYDRVAAFYEAFLIHLDVEGALAILSRDVCAVSSGRDGVNHNFDEVAASLTQSIDLLAKDDAHYDFIIRGYCEIQNTAEVWTCLFQLITVKVVGPATFHFTRRATFTFKAEESTYRACAIHVSAPTLLLLEGEVYPQKYTQDLLSDTQLKTTSPIDLFHSLSDDIRKDPLTQVLNRKEATRLINQSLRRETQKLVLLIVDVDNFKTVNDQIGHYYGDIVLAQLAQELKNTFQATDVVGRIGGDEFFVFLEDYSSLEDVYKSAQRICTLFDRTYVENGASVSISASIGIAISPEHGATFEDLYRAADTALYAAKGKGKGSYVVYHPQLENGGISASTGCVSMDYWLKGFPDGKTKFIFKLLYGAKDFMAKAQIALGMIAQHFDFSRGYLMEFSPDGQYLSNTLEWCAQGIQSQIQNFQHIPITHFETTVKLLRQTGLFIITNVDELPSGTERQAYAAQDIRSLILFGVKDRGTINALVGFDDCLKERTFTPEEIDDLSTLSHLIGALLFYNQRNGTDQIEA</sequence>
<dbReference type="Gene3D" id="3.30.450.40">
    <property type="match status" value="1"/>
</dbReference>
<reference evidence="3" key="1">
    <citation type="submission" date="2016-10" db="EMBL/GenBank/DDBJ databases">
        <authorList>
            <person name="Varghese N."/>
            <person name="Submissions S."/>
        </authorList>
    </citation>
    <scope>NUCLEOTIDE SEQUENCE [LARGE SCALE GENOMIC DNA]</scope>
    <source>
        <strain evidence="3">VPI 5359</strain>
    </source>
</reference>
<dbReference type="InterPro" id="IPR029016">
    <property type="entry name" value="GAF-like_dom_sf"/>
</dbReference>
<dbReference type="InterPro" id="IPR052163">
    <property type="entry name" value="DGC-Regulatory_Protein"/>
</dbReference>
<dbReference type="PANTHER" id="PTHR46663">
    <property type="entry name" value="DIGUANYLATE CYCLASE DGCT-RELATED"/>
    <property type="match status" value="1"/>
</dbReference>
<dbReference type="NCBIfam" id="TIGR00254">
    <property type="entry name" value="GGDEF"/>
    <property type="match status" value="1"/>
</dbReference>
<dbReference type="Pfam" id="PF00990">
    <property type="entry name" value="GGDEF"/>
    <property type="match status" value="1"/>
</dbReference>
<evidence type="ECO:0000313" key="2">
    <source>
        <dbReference type="EMBL" id="SDX87104.1"/>
    </source>
</evidence>
<evidence type="ECO:0000259" key="1">
    <source>
        <dbReference type="PROSITE" id="PS50887"/>
    </source>
</evidence>
<dbReference type="PROSITE" id="PS50887">
    <property type="entry name" value="GGDEF"/>
    <property type="match status" value="1"/>
</dbReference>
<dbReference type="EMBL" id="FNOU01000009">
    <property type="protein sequence ID" value="SDX87104.1"/>
    <property type="molecule type" value="Genomic_DNA"/>
</dbReference>
<dbReference type="SUPFAM" id="SSF55073">
    <property type="entry name" value="Nucleotide cyclase"/>
    <property type="match status" value="1"/>
</dbReference>
<protein>
    <submittedName>
        <fullName evidence="2">Diguanylate cyclase (GGDEF) domain-containing protein</fullName>
    </submittedName>
</protein>
<dbReference type="PANTHER" id="PTHR46663:SF2">
    <property type="entry name" value="GGDEF DOMAIN-CONTAINING PROTEIN"/>
    <property type="match status" value="1"/>
</dbReference>
<dbReference type="CDD" id="cd01949">
    <property type="entry name" value="GGDEF"/>
    <property type="match status" value="1"/>
</dbReference>
<keyword evidence="3" id="KW-1185">Reference proteome</keyword>
<proteinExistence type="predicted"/>
<evidence type="ECO:0000313" key="3">
    <source>
        <dbReference type="Proteomes" id="UP000199652"/>
    </source>
</evidence>
<dbReference type="SMART" id="SM00267">
    <property type="entry name" value="GGDEF"/>
    <property type="match status" value="1"/>
</dbReference>
<dbReference type="SMART" id="SM00065">
    <property type="entry name" value="GAF"/>
    <property type="match status" value="1"/>
</dbReference>
<dbReference type="InterPro" id="IPR000160">
    <property type="entry name" value="GGDEF_dom"/>
</dbReference>